<name>A0ABD3NND2_9STRA</name>
<accession>A0ABD3NND2</accession>
<dbReference type="InterPro" id="IPR046341">
    <property type="entry name" value="SET_dom_sf"/>
</dbReference>
<proteinExistence type="predicted"/>
<feature type="domain" description="SET" evidence="1">
    <location>
        <begin position="303"/>
        <end position="457"/>
    </location>
</feature>
<feature type="domain" description="SET" evidence="1">
    <location>
        <begin position="51"/>
        <end position="196"/>
    </location>
</feature>
<dbReference type="PROSITE" id="PS50280">
    <property type="entry name" value="SET"/>
    <property type="match status" value="2"/>
</dbReference>
<dbReference type="Gene3D" id="2.170.270.10">
    <property type="entry name" value="SET domain"/>
    <property type="match status" value="2"/>
</dbReference>
<reference evidence="2 3" key="1">
    <citation type="journal article" date="2020" name="G3 (Bethesda)">
        <title>Improved Reference Genome for Cyclotella cryptica CCMP332, a Model for Cell Wall Morphogenesis, Salinity Adaptation, and Lipid Production in Diatoms (Bacillariophyta).</title>
        <authorList>
            <person name="Roberts W.R."/>
            <person name="Downey K.M."/>
            <person name="Ruck E.C."/>
            <person name="Traller J.C."/>
            <person name="Alverson A.J."/>
        </authorList>
    </citation>
    <scope>NUCLEOTIDE SEQUENCE [LARGE SCALE GENOMIC DNA]</scope>
    <source>
        <strain evidence="2 3">CCMP332</strain>
    </source>
</reference>
<dbReference type="EMBL" id="JABMIG020000472">
    <property type="protein sequence ID" value="KAL3776828.1"/>
    <property type="molecule type" value="Genomic_DNA"/>
</dbReference>
<keyword evidence="3" id="KW-1185">Reference proteome</keyword>
<evidence type="ECO:0000313" key="3">
    <source>
        <dbReference type="Proteomes" id="UP001516023"/>
    </source>
</evidence>
<dbReference type="SUPFAM" id="SSF82199">
    <property type="entry name" value="SET domain"/>
    <property type="match status" value="2"/>
</dbReference>
<dbReference type="AlphaFoldDB" id="A0ABD3NND2"/>
<gene>
    <name evidence="2" type="ORF">HJC23_011158</name>
</gene>
<evidence type="ECO:0000313" key="2">
    <source>
        <dbReference type="EMBL" id="KAL3776828.1"/>
    </source>
</evidence>
<dbReference type="Proteomes" id="UP001516023">
    <property type="component" value="Unassembled WGS sequence"/>
</dbReference>
<dbReference type="Pfam" id="PF00856">
    <property type="entry name" value="SET"/>
    <property type="match status" value="1"/>
</dbReference>
<protein>
    <recommendedName>
        <fullName evidence="1">SET domain-containing protein</fullName>
    </recommendedName>
</protein>
<comment type="caution">
    <text evidence="2">The sequence shown here is derived from an EMBL/GenBank/DDBJ whole genome shotgun (WGS) entry which is preliminary data.</text>
</comment>
<sequence length="624" mass="71120">MSPNGTILTEESVSLPLSSSSFKSKRVLASAIFCFSASTSPTSTDDDTKKCKLYLAKSTIPNAGLGVFTSINLFPNDSIGYGDPAIPIVDMDFHNGGSSSAEDYHWLLDDYNWKASAAGYFMEAEAEKTSAHVSGMGAMPNCHMRLKNIVESGNEYDTAGVTRGDPGIGAFTGYHNRKTFAIKPIEAGQELFVDYGKQWFLTRENYMGLVPLVESYPIATKFLDHFRLKDFLERLMFSRESEELMSDLWELIVRFPYKSRPQSALPKNLNAAKKAIERGIYQTELWQSTLSLDELERDGKCLDNIRPGNSTISGAGRGAFAARFLPKGSLVAPAPLLHVPDRDILNMYADKIDPFTQEEYRDFSKLTGRQLLLNYCFGHRSSSLLLCPYGFQTAFINHNGISPNAKVIWSTDSMYHNSSFLEQPVKHFDNVWRPVLGFDYVALRDIQEGEEITINYGAHWEEAWTAHLQSWVPPIGYEKFVPPQVLNADRTSPLRTFDEDETMYTDHIDLYCEFSNISVKKQKSEWDEDEFNTNDHKVYRILERTKNHEEGEPDYYLYTLDLLVEIDGNAEKFMLYTVTNVPREAISFYYKRYHSDMFVRGAFRHEMMIPDDIFPSAWKNIDLS</sequence>
<evidence type="ECO:0000259" key="1">
    <source>
        <dbReference type="PROSITE" id="PS50280"/>
    </source>
</evidence>
<organism evidence="2 3">
    <name type="scientific">Cyclotella cryptica</name>
    <dbReference type="NCBI Taxonomy" id="29204"/>
    <lineage>
        <taxon>Eukaryota</taxon>
        <taxon>Sar</taxon>
        <taxon>Stramenopiles</taxon>
        <taxon>Ochrophyta</taxon>
        <taxon>Bacillariophyta</taxon>
        <taxon>Coscinodiscophyceae</taxon>
        <taxon>Thalassiosirophycidae</taxon>
        <taxon>Stephanodiscales</taxon>
        <taxon>Stephanodiscaceae</taxon>
        <taxon>Cyclotella</taxon>
    </lineage>
</organism>
<dbReference type="InterPro" id="IPR001214">
    <property type="entry name" value="SET_dom"/>
</dbReference>